<dbReference type="Proteomes" id="UP001224682">
    <property type="component" value="Unassembled WGS sequence"/>
</dbReference>
<comment type="similarity">
    <text evidence="1">Belongs to the transglycosylase Slt family.</text>
</comment>
<dbReference type="Pfam" id="PF01464">
    <property type="entry name" value="SLT"/>
    <property type="match status" value="1"/>
</dbReference>
<feature type="signal peptide" evidence="4">
    <location>
        <begin position="1"/>
        <end position="21"/>
    </location>
</feature>
<feature type="chain" id="PRO_5045959805" evidence="4">
    <location>
        <begin position="22"/>
        <end position="210"/>
    </location>
</feature>
<feature type="region of interest" description="Disordered" evidence="3">
    <location>
        <begin position="23"/>
        <end position="42"/>
    </location>
</feature>
<dbReference type="EMBL" id="JAUSUI010000008">
    <property type="protein sequence ID" value="MDQ0304572.1"/>
    <property type="molecule type" value="Genomic_DNA"/>
</dbReference>
<organism evidence="6 7">
    <name type="scientific">Ancylobacter polymorphus</name>
    <dbReference type="NCBI Taxonomy" id="223390"/>
    <lineage>
        <taxon>Bacteria</taxon>
        <taxon>Pseudomonadati</taxon>
        <taxon>Pseudomonadota</taxon>
        <taxon>Alphaproteobacteria</taxon>
        <taxon>Hyphomicrobiales</taxon>
        <taxon>Xanthobacteraceae</taxon>
        <taxon>Ancylobacter</taxon>
    </lineage>
</organism>
<dbReference type="InterPro" id="IPR008258">
    <property type="entry name" value="Transglycosylase_SLT_dom_1"/>
</dbReference>
<dbReference type="RefSeq" id="WP_307021887.1">
    <property type="nucleotide sequence ID" value="NZ_JAUSUI010000008.1"/>
</dbReference>
<evidence type="ECO:0000313" key="7">
    <source>
        <dbReference type="Proteomes" id="UP001224682"/>
    </source>
</evidence>
<comment type="caution">
    <text evidence="6">The sequence shown here is derived from an EMBL/GenBank/DDBJ whole genome shotgun (WGS) entry which is preliminary data.</text>
</comment>
<keyword evidence="4" id="KW-0732">Signal</keyword>
<protein>
    <submittedName>
        <fullName evidence="6">Soluble lytic murein transglycosylase-like protein</fullName>
    </submittedName>
</protein>
<accession>A0ABU0BFF0</accession>
<dbReference type="InterPro" id="IPR023346">
    <property type="entry name" value="Lysozyme-like_dom_sf"/>
</dbReference>
<evidence type="ECO:0000256" key="3">
    <source>
        <dbReference type="SAM" id="MobiDB-lite"/>
    </source>
</evidence>
<sequence length="210" mass="22025">MKMRLSALLMAALLTSSPELAAAPNASATQTPPSTPAGTPASAAAGARLGVCEAAMARASAKHGVPLAILYAVGMTETGGNGTLQPLAMNAGGKSHVATSPADGARKLAEFKARGVNLVDLGCMQINHRWHGDQFASVAEMFDPERNVDYAARFLAELRQRHGNWTMAAARYNAGPNNDPAQKRYVCAVIRNLVRSGFGSWTAQSRAFCA</sequence>
<keyword evidence="7" id="KW-1185">Reference proteome</keyword>
<gene>
    <name evidence="6" type="ORF">J2S75_003617</name>
</gene>
<evidence type="ECO:0000256" key="1">
    <source>
        <dbReference type="ARBA" id="ARBA00007734"/>
    </source>
</evidence>
<proteinExistence type="inferred from homology"/>
<evidence type="ECO:0000256" key="2">
    <source>
        <dbReference type="ARBA" id="ARBA00009387"/>
    </source>
</evidence>
<evidence type="ECO:0000259" key="5">
    <source>
        <dbReference type="Pfam" id="PF01464"/>
    </source>
</evidence>
<dbReference type="SUPFAM" id="SSF53955">
    <property type="entry name" value="Lysozyme-like"/>
    <property type="match status" value="1"/>
</dbReference>
<feature type="domain" description="Transglycosylase SLT" evidence="5">
    <location>
        <begin position="57"/>
        <end position="185"/>
    </location>
</feature>
<evidence type="ECO:0000313" key="6">
    <source>
        <dbReference type="EMBL" id="MDQ0304572.1"/>
    </source>
</evidence>
<reference evidence="6 7" key="1">
    <citation type="submission" date="2023-07" db="EMBL/GenBank/DDBJ databases">
        <title>Genomic Encyclopedia of Type Strains, Phase IV (KMG-IV): sequencing the most valuable type-strain genomes for metagenomic binning, comparative biology and taxonomic classification.</title>
        <authorList>
            <person name="Goeker M."/>
        </authorList>
    </citation>
    <scope>NUCLEOTIDE SEQUENCE [LARGE SCALE GENOMIC DNA]</scope>
    <source>
        <strain evidence="6 7">DSM 2457</strain>
    </source>
</reference>
<evidence type="ECO:0000256" key="4">
    <source>
        <dbReference type="SAM" id="SignalP"/>
    </source>
</evidence>
<dbReference type="Gene3D" id="1.10.530.10">
    <property type="match status" value="1"/>
</dbReference>
<dbReference type="CDD" id="cd13400">
    <property type="entry name" value="LT_IagB-like"/>
    <property type="match status" value="1"/>
</dbReference>
<name>A0ABU0BFF0_9HYPH</name>
<dbReference type="PANTHER" id="PTHR37423:SF2">
    <property type="entry name" value="MEMBRANE-BOUND LYTIC MUREIN TRANSGLYCOSYLASE C"/>
    <property type="match status" value="1"/>
</dbReference>
<dbReference type="PANTHER" id="PTHR37423">
    <property type="entry name" value="SOLUBLE LYTIC MUREIN TRANSGLYCOSYLASE-RELATED"/>
    <property type="match status" value="1"/>
</dbReference>
<comment type="similarity">
    <text evidence="2">Belongs to the virb1 family.</text>
</comment>